<gene>
    <name evidence="3" type="ORF">VNO77_04988</name>
</gene>
<dbReference type="GO" id="GO:0006355">
    <property type="term" value="P:regulation of DNA-templated transcription"/>
    <property type="evidence" value="ECO:0007669"/>
    <property type="project" value="InterPro"/>
</dbReference>
<dbReference type="PANTHER" id="PTHR35130">
    <property type="entry name" value="MEDIATOR OF RNA POLYMERASE II TRANSCRIPTION SUBUNIT 16"/>
    <property type="match status" value="1"/>
</dbReference>
<dbReference type="Proteomes" id="UP001367508">
    <property type="component" value="Unassembled WGS sequence"/>
</dbReference>
<keyword evidence="2" id="KW-0472">Membrane</keyword>
<keyword evidence="4" id="KW-1185">Reference proteome</keyword>
<feature type="region of interest" description="Disordered" evidence="1">
    <location>
        <begin position="294"/>
        <end position="319"/>
    </location>
</feature>
<accession>A0AAN9MXH7</accession>
<evidence type="ECO:0008006" key="5">
    <source>
        <dbReference type="Google" id="ProtNLM"/>
    </source>
</evidence>
<protein>
    <recommendedName>
        <fullName evidence="5">Mediator of RNA polymerase II transcription subunit 16-like</fullName>
    </recommendedName>
</protein>
<keyword evidence="2" id="KW-1133">Transmembrane helix</keyword>
<evidence type="ECO:0000313" key="4">
    <source>
        <dbReference type="Proteomes" id="UP001367508"/>
    </source>
</evidence>
<organism evidence="3 4">
    <name type="scientific">Canavalia gladiata</name>
    <name type="common">Sword bean</name>
    <name type="synonym">Dolichos gladiatus</name>
    <dbReference type="NCBI Taxonomy" id="3824"/>
    <lineage>
        <taxon>Eukaryota</taxon>
        <taxon>Viridiplantae</taxon>
        <taxon>Streptophyta</taxon>
        <taxon>Embryophyta</taxon>
        <taxon>Tracheophyta</taxon>
        <taxon>Spermatophyta</taxon>
        <taxon>Magnoliopsida</taxon>
        <taxon>eudicotyledons</taxon>
        <taxon>Gunneridae</taxon>
        <taxon>Pentapetalae</taxon>
        <taxon>rosids</taxon>
        <taxon>fabids</taxon>
        <taxon>Fabales</taxon>
        <taxon>Fabaceae</taxon>
        <taxon>Papilionoideae</taxon>
        <taxon>50 kb inversion clade</taxon>
        <taxon>NPAAA clade</taxon>
        <taxon>indigoferoid/millettioid clade</taxon>
        <taxon>Phaseoleae</taxon>
        <taxon>Canavalia</taxon>
    </lineage>
</organism>
<proteinExistence type="predicted"/>
<dbReference type="InterPro" id="IPR038836">
    <property type="entry name" value="MED16"/>
</dbReference>
<evidence type="ECO:0000256" key="2">
    <source>
        <dbReference type="SAM" id="Phobius"/>
    </source>
</evidence>
<evidence type="ECO:0000256" key="1">
    <source>
        <dbReference type="SAM" id="MobiDB-lite"/>
    </source>
</evidence>
<feature type="transmembrane region" description="Helical" evidence="2">
    <location>
        <begin position="22"/>
        <end position="42"/>
    </location>
</feature>
<evidence type="ECO:0000313" key="3">
    <source>
        <dbReference type="EMBL" id="KAK7362864.1"/>
    </source>
</evidence>
<reference evidence="3 4" key="1">
    <citation type="submission" date="2024-01" db="EMBL/GenBank/DDBJ databases">
        <title>The genomes of 5 underutilized Papilionoideae crops provide insights into root nodulation and disease resistanc.</title>
        <authorList>
            <person name="Jiang F."/>
        </authorList>
    </citation>
    <scope>NUCLEOTIDE SEQUENCE [LARGE SCALE GENOMIC DNA]</scope>
    <source>
        <strain evidence="3">LVBAO_FW01</strain>
        <tissue evidence="3">Leaves</tissue>
    </source>
</reference>
<name>A0AAN9MXH7_CANGL</name>
<feature type="region of interest" description="Disordered" evidence="1">
    <location>
        <begin position="142"/>
        <end position="172"/>
    </location>
</feature>
<dbReference type="EMBL" id="JAYMYQ010000001">
    <property type="protein sequence ID" value="KAK7362864.1"/>
    <property type="molecule type" value="Genomic_DNA"/>
</dbReference>
<sequence length="560" mass="61145">MKQATTAAMAKCSAMVKLRLEAVLHCFSVIVPLYSMQLITMLGRQSRRRCRINTASVMAAICISAESTATAAPQKWDSIPLFTDMLACNYAFLVKRCLPTLSVWAYVDSILDLASHFITRLRRYASFCRTLASHAVTAGTGNNRNMVASPTQSSATPATNQGGQNGTSSSMGSTQLQTWVQGAIAKISNTADGGSNPTPNPVSGPSTFMPISINTGTFPGTPAVRLIGDCHFLHRLCQLLLFCFFFRRTQLPRYMGVANRTADANIQKPQSNAPAPGKVEDIAKPVSAVIKSDDGQTVRTGAKGGEEAPSGRSRLGSGNAGQGYTFEEVKVLFMMLMDLCRRTAGLQHPLPVSQVGSSNIQVRLHYIDGNYTVLPEVVEASLGPHMQNMPRPRGADAAGLLLRELELHPPAEEWHRRNMFGGPWSDLEDADCANDAPKLVCSDPLDFGSLEHCDVYYGTHRLWPRKRRMSERDAAFGLNTSVGLGGYLGIMGSRRDVVTATWKTGLEGVWYKCIRCQRQTSAFASPDTTASSNQNAREMWWISRWVYGCPMCGGTWVRVV</sequence>
<dbReference type="GO" id="GO:0016592">
    <property type="term" value="C:mediator complex"/>
    <property type="evidence" value="ECO:0007669"/>
    <property type="project" value="InterPro"/>
</dbReference>
<comment type="caution">
    <text evidence="3">The sequence shown here is derived from an EMBL/GenBank/DDBJ whole genome shotgun (WGS) entry which is preliminary data.</text>
</comment>
<dbReference type="AlphaFoldDB" id="A0AAN9MXH7"/>
<dbReference type="PANTHER" id="PTHR35130:SF1">
    <property type="entry name" value="MEDIATOR OF RNA POLYMERASE II TRANSCRIPTION SUBUNIT 16"/>
    <property type="match status" value="1"/>
</dbReference>
<keyword evidence="2" id="KW-0812">Transmembrane</keyword>